<dbReference type="RefSeq" id="WP_225276293.1">
    <property type="nucleotide sequence ID" value="NZ_CP084058.1"/>
</dbReference>
<name>A0A1M4EQ64_9ACTN</name>
<gene>
    <name evidence="2" type="ORF">BN4615_P10475</name>
</gene>
<dbReference type="AlphaFoldDB" id="A0A1M4EQ64"/>
<protein>
    <submittedName>
        <fullName evidence="2">Uncharacterized protein</fullName>
    </submittedName>
</protein>
<evidence type="ECO:0000256" key="1">
    <source>
        <dbReference type="SAM" id="MobiDB-lite"/>
    </source>
</evidence>
<dbReference type="EMBL" id="LT559118">
    <property type="protein sequence ID" value="SBP00959.1"/>
    <property type="molecule type" value="Genomic_DNA"/>
</dbReference>
<reference evidence="2" key="1">
    <citation type="submission" date="2016-04" db="EMBL/GenBank/DDBJ databases">
        <authorList>
            <person name="Evans L.H."/>
            <person name="Alamgir A."/>
            <person name="Owens N."/>
            <person name="Weber N.D."/>
            <person name="Virtaneva K."/>
            <person name="Barbian K."/>
            <person name="Babar A."/>
            <person name="Rosenke K."/>
        </authorList>
    </citation>
    <scope>NUCLEOTIDE SEQUENCE</scope>
    <source>
        <strain evidence="2">Nono1</strain>
    </source>
</reference>
<feature type="compositionally biased region" description="Basic residues" evidence="1">
    <location>
        <begin position="36"/>
        <end position="45"/>
    </location>
</feature>
<feature type="region of interest" description="Disordered" evidence="1">
    <location>
        <begin position="1"/>
        <end position="45"/>
    </location>
</feature>
<organism evidence="2">
    <name type="scientific">Nonomuraea gerenzanensis</name>
    <dbReference type="NCBI Taxonomy" id="93944"/>
    <lineage>
        <taxon>Bacteria</taxon>
        <taxon>Bacillati</taxon>
        <taxon>Actinomycetota</taxon>
        <taxon>Actinomycetes</taxon>
        <taxon>Streptosporangiales</taxon>
        <taxon>Streptosporangiaceae</taxon>
        <taxon>Nonomuraea</taxon>
    </lineage>
</organism>
<accession>A0A1M4EQ64</accession>
<proteinExistence type="predicted"/>
<feature type="compositionally biased region" description="Basic and acidic residues" evidence="1">
    <location>
        <begin position="1"/>
        <end position="13"/>
    </location>
</feature>
<evidence type="ECO:0000313" key="2">
    <source>
        <dbReference type="EMBL" id="SBP00959.1"/>
    </source>
</evidence>
<sequence length="45" mass="4638">MEPRPPHSGEPRHVAGYRLLGGLGDGGQGSATGRHCTARSRAAGR</sequence>
<feature type="compositionally biased region" description="Gly residues" evidence="1">
    <location>
        <begin position="19"/>
        <end position="30"/>
    </location>
</feature>